<feature type="domain" description="Zeta toxin" evidence="3">
    <location>
        <begin position="126"/>
        <end position="287"/>
    </location>
</feature>
<dbReference type="GO" id="GO:0016301">
    <property type="term" value="F:kinase activity"/>
    <property type="evidence" value="ECO:0007669"/>
    <property type="project" value="InterPro"/>
</dbReference>
<accession>A0A813LNV0</accession>
<dbReference type="GO" id="GO:0006888">
    <property type="term" value="P:endoplasmic reticulum to Golgi vesicle-mediated transport"/>
    <property type="evidence" value="ECO:0007669"/>
    <property type="project" value="InterPro"/>
</dbReference>
<organism evidence="4 5">
    <name type="scientific">Polarella glacialis</name>
    <name type="common">Dinoflagellate</name>
    <dbReference type="NCBI Taxonomy" id="89957"/>
    <lineage>
        <taxon>Eukaryota</taxon>
        <taxon>Sar</taxon>
        <taxon>Alveolata</taxon>
        <taxon>Dinophyceae</taxon>
        <taxon>Suessiales</taxon>
        <taxon>Suessiaceae</taxon>
        <taxon>Polarella</taxon>
    </lineage>
</organism>
<dbReference type="PANTHER" id="PTHR12403">
    <property type="entry name" value="TRAFFICKING PROTEIN PARTICLE COMPLEX SUBUNIT 2"/>
    <property type="match status" value="1"/>
</dbReference>
<dbReference type="Gene3D" id="3.40.50.300">
    <property type="entry name" value="P-loop containing nucleotide triphosphate hydrolases"/>
    <property type="match status" value="1"/>
</dbReference>
<reference evidence="4" key="1">
    <citation type="submission" date="2021-02" db="EMBL/GenBank/DDBJ databases">
        <authorList>
            <person name="Dougan E. K."/>
            <person name="Rhodes N."/>
            <person name="Thang M."/>
            <person name="Chan C."/>
        </authorList>
    </citation>
    <scope>NUCLEOTIDE SEQUENCE</scope>
</reference>
<name>A0A813LNV0_POLGL</name>
<dbReference type="InterPro" id="IPR006722">
    <property type="entry name" value="Sedlin"/>
</dbReference>
<dbReference type="Pfam" id="PF04628">
    <property type="entry name" value="Sedlin_N"/>
    <property type="match status" value="1"/>
</dbReference>
<proteinExistence type="predicted"/>
<evidence type="ECO:0000256" key="2">
    <source>
        <dbReference type="ARBA" id="ARBA00022840"/>
    </source>
</evidence>
<dbReference type="SUPFAM" id="SSF64356">
    <property type="entry name" value="SNARE-like"/>
    <property type="match status" value="1"/>
</dbReference>
<evidence type="ECO:0000256" key="1">
    <source>
        <dbReference type="ARBA" id="ARBA00022741"/>
    </source>
</evidence>
<dbReference type="InterPro" id="IPR027417">
    <property type="entry name" value="P-loop_NTPase"/>
</dbReference>
<dbReference type="GO" id="GO:0005524">
    <property type="term" value="F:ATP binding"/>
    <property type="evidence" value="ECO:0007669"/>
    <property type="project" value="UniProtKB-KW"/>
</dbReference>
<dbReference type="Gene3D" id="3.30.450.70">
    <property type="match status" value="1"/>
</dbReference>
<evidence type="ECO:0000259" key="3">
    <source>
        <dbReference type="Pfam" id="PF06414"/>
    </source>
</evidence>
<sequence>MVEQAYLNVLSYALAEGSARKSDDMGSVSTLLAIRIRMAKECFTVDSRPSQESPEMAKDCSTVARWLKFIDPWAQNNTEDSFCPAEEVPAWFKLNGILLKAFLCTYLTRLFVQKQCSLKVVRSEPKPMPWLVYTCGAYGTGKGFTLAWMSEHGFFPLKDMVCIDPDHFKQVMPEWQDYLKWDEEKAGSLCHAESAYMEEIMQALAMRHRQNIWIDGSLSNTEWYQGVFQDLKEKYPHYRIAIFYIFASEARVQARIEARQRATGRAIPPAKVAMSIEGAKRSVIELTPFVDFVARINNDGEAPILRSVEVVDRSGSWWSIARRFAQTHPLHRDFPRALAPLNLRPLPAEAAQAMTYLPTQQKIRLDWDKLCVNGVVIPEAIAQQLKDQLPPILELDASPLCPVTGDLEMRRLHAIPSQGAADFCFIYNKQTSSGQDPLKTKEFMKASSYNAQEGFPAIVELLKHGGFAYIDVDSRAVSAVSCISKRPGTGMLQFGSRQPLADGPHSELSEARRWHPVTLGRLQAARRYVWLTPGEFLSGQPLGGEHGALVYELEDGDAWLFPVSPFGQANRVQIILIEAAPEAQKQAFDMKLPEVSFFEEVVVSDGHTRVSCAVKEDHQWPGQTSALLLAQLSMISRSCLQSMAVLPLLSTKPPVLCVAFIGRDSVPLFFRSFCRSESPQLDADNLELQLLLYASLDQVEAQLRSVARALQQQEARGSDPYLGILSPALFDVEDCNIYGYVSATHVKVLAMVRDGVCKQRRDEEAILRSLLRQLNLLYIDAASDPFYDGLEKDSFSKGVARIVEQHAAAFA</sequence>
<dbReference type="Proteomes" id="UP000626109">
    <property type="component" value="Unassembled WGS sequence"/>
</dbReference>
<evidence type="ECO:0000313" key="4">
    <source>
        <dbReference type="EMBL" id="CAE8733612.1"/>
    </source>
</evidence>
<dbReference type="AlphaFoldDB" id="A0A813LNV0"/>
<evidence type="ECO:0000313" key="5">
    <source>
        <dbReference type="Proteomes" id="UP000626109"/>
    </source>
</evidence>
<dbReference type="GO" id="GO:0005737">
    <property type="term" value="C:cytoplasm"/>
    <property type="evidence" value="ECO:0007669"/>
    <property type="project" value="GOC"/>
</dbReference>
<dbReference type="InterPro" id="IPR010488">
    <property type="entry name" value="Zeta_toxin_domain"/>
</dbReference>
<keyword evidence="2" id="KW-0067">ATP-binding</keyword>
<dbReference type="Pfam" id="PF06414">
    <property type="entry name" value="Zeta_toxin"/>
    <property type="match status" value="1"/>
</dbReference>
<gene>
    <name evidence="4" type="ORF">PGLA2088_LOCUS46906</name>
</gene>
<comment type="caution">
    <text evidence="4">The sequence shown here is derived from an EMBL/GenBank/DDBJ whole genome shotgun (WGS) entry which is preliminary data.</text>
</comment>
<dbReference type="EMBL" id="CAJNNW010036368">
    <property type="protein sequence ID" value="CAE8733612.1"/>
    <property type="molecule type" value="Genomic_DNA"/>
</dbReference>
<dbReference type="InterPro" id="IPR011012">
    <property type="entry name" value="Longin-like_dom_sf"/>
</dbReference>
<protein>
    <recommendedName>
        <fullName evidence="3">Zeta toxin domain-containing protein</fullName>
    </recommendedName>
</protein>
<keyword evidence="1" id="KW-0547">Nucleotide-binding</keyword>